<dbReference type="SUPFAM" id="SSF51735">
    <property type="entry name" value="NAD(P)-binding Rossmann-fold domains"/>
    <property type="match status" value="1"/>
</dbReference>
<dbReference type="EMBL" id="CP002480">
    <property type="protein sequence ID" value="ADW69263.1"/>
    <property type="molecule type" value="Genomic_DNA"/>
</dbReference>
<dbReference type="InterPro" id="IPR036291">
    <property type="entry name" value="NAD(P)-bd_dom_sf"/>
</dbReference>
<reference evidence="5" key="1">
    <citation type="submission" date="2011-01" db="EMBL/GenBank/DDBJ databases">
        <title>Complete sequence of chromosome of Acidobacterium sp. MP5ACTX9.</title>
        <authorList>
            <consortium name="US DOE Joint Genome Institute"/>
            <person name="Lucas S."/>
            <person name="Copeland A."/>
            <person name="Lapidus A."/>
            <person name="Cheng J.-F."/>
            <person name="Goodwin L."/>
            <person name="Pitluck S."/>
            <person name="Teshima H."/>
            <person name="Detter J.C."/>
            <person name="Han C."/>
            <person name="Tapia R."/>
            <person name="Land M."/>
            <person name="Hauser L."/>
            <person name="Kyrpides N."/>
            <person name="Ivanova N."/>
            <person name="Ovchinnikova G."/>
            <person name="Pagani I."/>
            <person name="Rawat S.R."/>
            <person name="Mannisto M."/>
            <person name="Haggblom M.M."/>
            <person name="Woyke T."/>
        </authorList>
    </citation>
    <scope>NUCLEOTIDE SEQUENCE [LARGE SCALE GENOMIC DNA]</scope>
    <source>
        <strain evidence="5">MP5ACTX9</strain>
    </source>
</reference>
<keyword evidence="1" id="KW-0521">NADP</keyword>
<evidence type="ECO:0000256" key="1">
    <source>
        <dbReference type="ARBA" id="ARBA00022857"/>
    </source>
</evidence>
<dbReference type="AlphaFoldDB" id="E8X339"/>
<accession>E8X339</accession>
<dbReference type="eggNOG" id="COG0702">
    <property type="taxonomic scope" value="Bacteria"/>
</dbReference>
<dbReference type="Pfam" id="PF05368">
    <property type="entry name" value="NmrA"/>
    <property type="match status" value="1"/>
</dbReference>
<organism evidence="5">
    <name type="scientific">Granulicella tundricola (strain ATCC BAA-1859 / DSM 23138 / MP5ACTX9)</name>
    <dbReference type="NCBI Taxonomy" id="1198114"/>
    <lineage>
        <taxon>Bacteria</taxon>
        <taxon>Pseudomonadati</taxon>
        <taxon>Acidobacteriota</taxon>
        <taxon>Terriglobia</taxon>
        <taxon>Terriglobales</taxon>
        <taxon>Acidobacteriaceae</taxon>
        <taxon>Granulicella</taxon>
    </lineage>
</organism>
<feature type="domain" description="NmrA-like" evidence="3">
    <location>
        <begin position="2"/>
        <end position="237"/>
    </location>
</feature>
<dbReference type="OrthoDB" id="319724at2"/>
<dbReference type="PANTHER" id="PTHR47706">
    <property type="entry name" value="NMRA-LIKE FAMILY PROTEIN"/>
    <property type="match status" value="1"/>
</dbReference>
<evidence type="ECO:0000313" key="4">
    <source>
        <dbReference type="EMBL" id="ADW69263.1"/>
    </source>
</evidence>
<gene>
    <name evidence="4" type="ordered locus">AciX9_2220</name>
</gene>
<dbReference type="RefSeq" id="WP_013580579.1">
    <property type="nucleotide sequence ID" value="NC_015064.1"/>
</dbReference>
<dbReference type="HOGENOM" id="CLU_079104_1_0_0"/>
<dbReference type="PaxDb" id="1198114-AciX9_2220"/>
<evidence type="ECO:0000259" key="3">
    <source>
        <dbReference type="Pfam" id="PF05368"/>
    </source>
</evidence>
<evidence type="ECO:0000256" key="2">
    <source>
        <dbReference type="ARBA" id="ARBA00023002"/>
    </source>
</evidence>
<sequence>MNIAIAGATGALGTRITKSLIANGATVKALVRPGTDPSRLLPITKQGVEIAELNLDSPQELTRALQGTDCLISALLGLREVMVETQTTLLDAALKARVPRFIPSDYAMDFTRLTPGTNRNLDLHRDFQQRLDRSGIQATSILNGMFMDLLTGEAPFYLWKIRRVLCWGSPEQKMDFTTMDDTAAFTARAALDPTSPRWLKIAGDQRSARELAAIASNITGKPFKTLRPGGLPVLAAIINVARKLNSAPSEPFPAWQGMQYMHNMYEGKALMTDLANNRYPGMNWTTVQNLLTDFLQTRKV</sequence>
<dbReference type="InterPro" id="IPR051609">
    <property type="entry name" value="NmrA/Isoflavone_reductase-like"/>
</dbReference>
<dbReference type="GO" id="GO:0016491">
    <property type="term" value="F:oxidoreductase activity"/>
    <property type="evidence" value="ECO:0007669"/>
    <property type="project" value="UniProtKB-KW"/>
</dbReference>
<name>E8X339_GRATM</name>
<dbReference type="CDD" id="cd05259">
    <property type="entry name" value="PCBER_SDR_a"/>
    <property type="match status" value="1"/>
</dbReference>
<proteinExistence type="predicted"/>
<keyword evidence="5" id="KW-1185">Reference proteome</keyword>
<dbReference type="InterPro" id="IPR008030">
    <property type="entry name" value="NmrA-like"/>
</dbReference>
<dbReference type="KEGG" id="acm:AciX9_2220"/>
<protein>
    <submittedName>
        <fullName evidence="4">NmrA family protein</fullName>
    </submittedName>
</protein>
<dbReference type="STRING" id="1198114.AciX9_2220"/>
<dbReference type="Proteomes" id="UP000000343">
    <property type="component" value="Chromosome"/>
</dbReference>
<dbReference type="PANTHER" id="PTHR47706:SF1">
    <property type="entry name" value="CIPA-LIKE, PUTATIVE (AFU_ORTHOLOGUE AFUA_1G12460)-RELATED"/>
    <property type="match status" value="1"/>
</dbReference>
<keyword evidence="2" id="KW-0560">Oxidoreductase</keyword>
<dbReference type="InterPro" id="IPR045312">
    <property type="entry name" value="PCBER-like"/>
</dbReference>
<evidence type="ECO:0000313" key="5">
    <source>
        <dbReference type="Proteomes" id="UP000000343"/>
    </source>
</evidence>
<dbReference type="Gene3D" id="3.90.25.10">
    <property type="entry name" value="UDP-galactose 4-epimerase, domain 1"/>
    <property type="match status" value="1"/>
</dbReference>
<dbReference type="Gene3D" id="3.40.50.720">
    <property type="entry name" value="NAD(P)-binding Rossmann-like Domain"/>
    <property type="match status" value="1"/>
</dbReference>